<evidence type="ECO:0000313" key="2">
    <source>
        <dbReference type="EMBL" id="MEJ8820951.1"/>
    </source>
</evidence>
<dbReference type="Proteomes" id="UP001363010">
    <property type="component" value="Unassembled WGS sequence"/>
</dbReference>
<dbReference type="EMBL" id="JBBKZV010000001">
    <property type="protein sequence ID" value="MEJ8820951.1"/>
    <property type="molecule type" value="Genomic_DNA"/>
</dbReference>
<gene>
    <name evidence="2" type="ORF">WKW80_02735</name>
</gene>
<proteinExistence type="predicted"/>
<protein>
    <submittedName>
        <fullName evidence="2">Uncharacterized protein</fullName>
    </submittedName>
</protein>
<evidence type="ECO:0000256" key="1">
    <source>
        <dbReference type="SAM" id="MobiDB-lite"/>
    </source>
</evidence>
<name>A0ABU8VT41_9BURK</name>
<dbReference type="RefSeq" id="WP_340361977.1">
    <property type="nucleotide sequence ID" value="NZ_JBBKZV010000001.1"/>
</dbReference>
<feature type="region of interest" description="Disordered" evidence="1">
    <location>
        <begin position="41"/>
        <end position="71"/>
    </location>
</feature>
<comment type="caution">
    <text evidence="2">The sequence shown here is derived from an EMBL/GenBank/DDBJ whole genome shotgun (WGS) entry which is preliminary data.</text>
</comment>
<evidence type="ECO:0000313" key="3">
    <source>
        <dbReference type="Proteomes" id="UP001363010"/>
    </source>
</evidence>
<feature type="compositionally biased region" description="Acidic residues" evidence="1">
    <location>
        <begin position="41"/>
        <end position="63"/>
    </location>
</feature>
<feature type="region of interest" description="Disordered" evidence="1">
    <location>
        <begin position="1"/>
        <end position="29"/>
    </location>
</feature>
<sequence>MSRAPSTRRTVKPPTGAPDVPMLGDGFEVSDDDLANELEEETGIDLTDASELDADNVPIDEEFDRVRQAPD</sequence>
<accession>A0ABU8VT41</accession>
<reference evidence="2 3" key="1">
    <citation type="submission" date="2024-03" db="EMBL/GenBank/DDBJ databases">
        <title>Novel species of the genus Variovorax.</title>
        <authorList>
            <person name="Liu Q."/>
            <person name="Xin Y.-H."/>
        </authorList>
    </citation>
    <scope>NUCLEOTIDE SEQUENCE [LARGE SCALE GENOMIC DNA]</scope>
    <source>
        <strain evidence="2 3">KACC 18501</strain>
    </source>
</reference>
<organism evidence="2 3">
    <name type="scientific">Variovorax humicola</name>
    <dbReference type="NCBI Taxonomy" id="1769758"/>
    <lineage>
        <taxon>Bacteria</taxon>
        <taxon>Pseudomonadati</taxon>
        <taxon>Pseudomonadota</taxon>
        <taxon>Betaproteobacteria</taxon>
        <taxon>Burkholderiales</taxon>
        <taxon>Comamonadaceae</taxon>
        <taxon>Variovorax</taxon>
    </lineage>
</organism>
<keyword evidence="3" id="KW-1185">Reference proteome</keyword>